<feature type="region of interest" description="Disordered" evidence="8">
    <location>
        <begin position="200"/>
        <end position="224"/>
    </location>
</feature>
<evidence type="ECO:0000256" key="4">
    <source>
        <dbReference type="ARBA" id="ARBA00069124"/>
    </source>
</evidence>
<reference evidence="9 10" key="1">
    <citation type="journal article" date="2010" name="ISME J.">
        <title>Fine-scale evolution: genomic, phenotypic and ecological differentiation in two coexisting Salinibacter ruber strains.</title>
        <authorList>
            <person name="Pena A."/>
            <person name="Teeling H."/>
            <person name="Huerta-Cepas J."/>
            <person name="Santos F."/>
            <person name="Yarza P."/>
            <person name="Brito-Echeverria J."/>
            <person name="Lucio M."/>
            <person name="Schmitt-Kopplin P."/>
            <person name="Meseguer I."/>
            <person name="Schenowitz C."/>
            <person name="Dossat C."/>
            <person name="Barbe V."/>
            <person name="Dopazo J."/>
            <person name="Rossello-Mora R."/>
            <person name="Schuler M."/>
            <person name="Glockner F.O."/>
            <person name="Amann R."/>
            <person name="Gabaldon T."/>
            <person name="Anton J."/>
        </authorList>
    </citation>
    <scope>NUCLEOTIDE SEQUENCE [LARGE SCALE GENOMIC DNA]</scope>
    <source>
        <strain evidence="9 10">M8</strain>
    </source>
</reference>
<dbReference type="PANTHER" id="PTHR10188">
    <property type="entry name" value="L-ASPARAGINASE"/>
    <property type="match status" value="1"/>
</dbReference>
<evidence type="ECO:0000313" key="10">
    <source>
        <dbReference type="Proteomes" id="UP000000933"/>
    </source>
</evidence>
<dbReference type="KEGG" id="srm:SRM_01487"/>
<dbReference type="GO" id="GO:0005737">
    <property type="term" value="C:cytoplasm"/>
    <property type="evidence" value="ECO:0007669"/>
    <property type="project" value="TreeGrafter"/>
</dbReference>
<evidence type="ECO:0000256" key="2">
    <source>
        <dbReference type="ARBA" id="ARBA00022801"/>
    </source>
</evidence>
<feature type="binding site" evidence="6">
    <location>
        <begin position="252"/>
        <end position="255"/>
    </location>
    <ligand>
        <name>substrate</name>
    </ligand>
</feature>
<dbReference type="PATRIC" id="fig|761659.10.peg.1629"/>
<evidence type="ECO:0000256" key="7">
    <source>
        <dbReference type="PIRSR" id="PIRSR600246-3"/>
    </source>
</evidence>
<organism evidence="9 10">
    <name type="scientific">Salinibacter ruber (strain M8)</name>
    <dbReference type="NCBI Taxonomy" id="761659"/>
    <lineage>
        <taxon>Bacteria</taxon>
        <taxon>Pseudomonadati</taxon>
        <taxon>Rhodothermota</taxon>
        <taxon>Rhodothermia</taxon>
        <taxon>Rhodothermales</taxon>
        <taxon>Salinibacteraceae</taxon>
        <taxon>Salinibacter</taxon>
    </lineage>
</organism>
<evidence type="ECO:0000313" key="9">
    <source>
        <dbReference type="EMBL" id="CBH24408.1"/>
    </source>
</evidence>
<feature type="active site" description="Nucleophile" evidence="5">
    <location>
        <position position="224"/>
    </location>
</feature>
<dbReference type="GO" id="GO:0006508">
    <property type="term" value="P:proteolysis"/>
    <property type="evidence" value="ECO:0007669"/>
    <property type="project" value="UniProtKB-KW"/>
</dbReference>
<dbReference type="AlphaFoldDB" id="D5H8Q3"/>
<protein>
    <recommendedName>
        <fullName evidence="4">Isoaspartyl peptidase</fullName>
    </recommendedName>
</protein>
<dbReference type="GO" id="GO:0016811">
    <property type="term" value="F:hydrolase activity, acting on carbon-nitrogen (but not peptide) bonds, in linear amides"/>
    <property type="evidence" value="ECO:0007669"/>
    <property type="project" value="UniProtKB-ARBA"/>
</dbReference>
<evidence type="ECO:0000256" key="1">
    <source>
        <dbReference type="ARBA" id="ARBA00022670"/>
    </source>
</evidence>
<name>D5H8Q3_SALRM</name>
<evidence type="ECO:0000256" key="3">
    <source>
        <dbReference type="ARBA" id="ARBA00022813"/>
    </source>
</evidence>
<keyword evidence="1" id="KW-0645">Protease</keyword>
<evidence type="ECO:0000256" key="6">
    <source>
        <dbReference type="PIRSR" id="PIRSR600246-2"/>
    </source>
</evidence>
<dbReference type="Pfam" id="PF01112">
    <property type="entry name" value="Asparaginase_2"/>
    <property type="match status" value="1"/>
</dbReference>
<dbReference type="GO" id="GO:0008233">
    <property type="term" value="F:peptidase activity"/>
    <property type="evidence" value="ECO:0007669"/>
    <property type="project" value="UniProtKB-KW"/>
</dbReference>
<evidence type="ECO:0000256" key="8">
    <source>
        <dbReference type="SAM" id="MobiDB-lite"/>
    </source>
</evidence>
<dbReference type="SUPFAM" id="SSF56235">
    <property type="entry name" value="N-terminal nucleophile aminohydrolases (Ntn hydrolases)"/>
    <property type="match status" value="1"/>
</dbReference>
<dbReference type="Proteomes" id="UP000000933">
    <property type="component" value="Chromosome"/>
</dbReference>
<dbReference type="InterPro" id="IPR029055">
    <property type="entry name" value="Ntn_hydrolases_N"/>
</dbReference>
<dbReference type="MEROPS" id="T02.002"/>
<gene>
    <name evidence="9" type="primary">ansA</name>
    <name evidence="9" type="ordered locus">SRM_01487</name>
</gene>
<dbReference type="Gene3D" id="3.60.20.30">
    <property type="entry name" value="(Glycosyl)asparaginase"/>
    <property type="match status" value="1"/>
</dbReference>
<feature type="site" description="Cleavage; by autolysis" evidence="7">
    <location>
        <begin position="223"/>
        <end position="224"/>
    </location>
</feature>
<dbReference type="EMBL" id="FP565814">
    <property type="protein sequence ID" value="CBH24408.1"/>
    <property type="molecule type" value="Genomic_DNA"/>
</dbReference>
<feature type="binding site" evidence="6">
    <location>
        <begin position="274"/>
        <end position="277"/>
    </location>
    <ligand>
        <name>substrate</name>
    </ligand>
</feature>
<dbReference type="PANTHER" id="PTHR10188:SF6">
    <property type="entry name" value="N(4)-(BETA-N-ACETYLGLUCOSAMINYL)-L-ASPARAGINASE"/>
    <property type="match status" value="1"/>
</dbReference>
<proteinExistence type="predicted"/>
<dbReference type="HOGENOM" id="CLU_021603_1_2_10"/>
<keyword evidence="2 9" id="KW-0378">Hydrolase</keyword>
<sequence length="357" mass="37249">MPACRRPLDRAGMIARPRQGPISRTGSFPRLGARGMSLSLHSRQIETRGPLLLVHGGAWDIPDAALESHREGLQSVLEAGTAAVQEEAEALAGVTTATRALEAHGAFNAGYGAMLNQDGAAELDAGVMTGATLDYGAVMATQRLEHPVGVARRLLETGEGRVRMLAGEGAERFADATGTELVPNETLVHPRERRRHERIRAQAEANHPSRSFRPGGADPQGRDTVGAVMRDATGTLAAATSTGGTPFKPPGRVGDSPLPGAGFYADAHVAVSTTGWGEAIAAVGLARSVRERVRAGDSAEAAARASLSRMHEQVRAPDGGGATGGCIVVTPEEAAVAFTTPRMARAWTDGTDARQRL</sequence>
<accession>D5H8Q3</accession>
<evidence type="ECO:0000256" key="5">
    <source>
        <dbReference type="PIRSR" id="PIRSR600246-1"/>
    </source>
</evidence>
<reference evidence="10" key="2">
    <citation type="submission" date="2010-04" db="EMBL/GenBank/DDBJ databases">
        <title>Genome sequence of Salinibacter ruber M8.</title>
        <authorList>
            <consortium name="Genoscope"/>
        </authorList>
    </citation>
    <scope>NUCLEOTIDE SEQUENCE [LARGE SCALE GENOMIC DNA]</scope>
    <source>
        <strain evidence="10">M8</strain>
    </source>
</reference>
<keyword evidence="3" id="KW-0068">Autocatalytic cleavage</keyword>
<dbReference type="InterPro" id="IPR000246">
    <property type="entry name" value="Peptidase_T2"/>
</dbReference>
<dbReference type="FunFam" id="3.60.20.30:FF:000001">
    <property type="entry name" value="Isoaspartyl peptidase/L-asparaginase"/>
    <property type="match status" value="1"/>
</dbReference>